<organism evidence="1 2">
    <name type="scientific">Bordetella ansorpii</name>
    <dbReference type="NCBI Taxonomy" id="288768"/>
    <lineage>
        <taxon>Bacteria</taxon>
        <taxon>Pseudomonadati</taxon>
        <taxon>Pseudomonadota</taxon>
        <taxon>Betaproteobacteria</taxon>
        <taxon>Burkholderiales</taxon>
        <taxon>Alcaligenaceae</taxon>
        <taxon>Bordetella</taxon>
    </lineage>
</organism>
<proteinExistence type="predicted"/>
<dbReference type="OrthoDB" id="6119047at2"/>
<dbReference type="InterPro" id="IPR021927">
    <property type="entry name" value="DUF3540"/>
</dbReference>
<gene>
    <name evidence="1" type="ORF">SAMEA3906486_02773</name>
</gene>
<dbReference type="Proteomes" id="UP000076848">
    <property type="component" value="Unassembled WGS sequence"/>
</dbReference>
<sequence>MQAALRSYPRYDPVHLIGTLVRRDEDGGYAVRCDGREWLARRAASCLLTPELGDTVMISGPDASRVYLIAVIEQADPASGTLEMEGRMLLRSRTADVALQAAADVRIAGREGVRVETGKLHVQADEAGCSAARMHYVAGEVQGAVGTMRLVGRVYEAVVDRLSHLSRMAFRSVGEVEQVRVGTMDYQAGQSARVHAPYTVVTADALVKVDAKQVHMG</sequence>
<reference evidence="1 2" key="1">
    <citation type="submission" date="2016-04" db="EMBL/GenBank/DDBJ databases">
        <authorList>
            <consortium name="Pathogen Informatics"/>
        </authorList>
    </citation>
    <scope>NUCLEOTIDE SEQUENCE [LARGE SCALE GENOMIC DNA]</scope>
    <source>
        <strain evidence="1 2">H050680373</strain>
    </source>
</reference>
<name>A0A157SHF9_9BORD</name>
<protein>
    <submittedName>
        <fullName evidence="1">Protein of uncharacterized function (DUF3540)</fullName>
    </submittedName>
</protein>
<dbReference type="Pfam" id="PF12059">
    <property type="entry name" value="DUF3540"/>
    <property type="match status" value="1"/>
</dbReference>
<keyword evidence="2" id="KW-1185">Reference proteome</keyword>
<accession>A0A157SHF9</accession>
<evidence type="ECO:0000313" key="2">
    <source>
        <dbReference type="Proteomes" id="UP000076848"/>
    </source>
</evidence>
<dbReference type="RefSeq" id="WP_066127895.1">
    <property type="nucleotide sequence ID" value="NZ_FKIF01000006.1"/>
</dbReference>
<dbReference type="AlphaFoldDB" id="A0A157SHF9"/>
<evidence type="ECO:0000313" key="1">
    <source>
        <dbReference type="EMBL" id="SAI69892.1"/>
    </source>
</evidence>
<dbReference type="EMBL" id="FKIF01000006">
    <property type="protein sequence ID" value="SAI69892.1"/>
    <property type="molecule type" value="Genomic_DNA"/>
</dbReference>
<dbReference type="STRING" id="288768.SAMEA3906486_02773"/>